<accession>A0AAV2BJK7</accession>
<dbReference type="PANTHER" id="PTHR23324">
    <property type="entry name" value="SEC14 RELATED PROTEIN"/>
    <property type="match status" value="1"/>
</dbReference>
<dbReference type="PANTHER" id="PTHR23324:SF83">
    <property type="entry name" value="SEC14-LIKE PROTEIN 2"/>
    <property type="match status" value="1"/>
</dbReference>
<name>A0AAV2BJK7_9ARAC</name>
<reference evidence="2 3" key="1">
    <citation type="submission" date="2024-04" db="EMBL/GenBank/DDBJ databases">
        <authorList>
            <person name="Rising A."/>
            <person name="Reimegard J."/>
            <person name="Sonavane S."/>
            <person name="Akerstrom W."/>
            <person name="Nylinder S."/>
            <person name="Hedman E."/>
            <person name="Kallberg Y."/>
        </authorList>
    </citation>
    <scope>NUCLEOTIDE SEQUENCE [LARGE SCALE GENOMIC DNA]</scope>
</reference>
<dbReference type="SUPFAM" id="SSF52087">
    <property type="entry name" value="CRAL/TRIO domain"/>
    <property type="match status" value="1"/>
</dbReference>
<feature type="domain" description="CRAL-TRIO" evidence="1">
    <location>
        <begin position="1"/>
        <end position="135"/>
    </location>
</feature>
<gene>
    <name evidence="2" type="ORF">LARSCL_LOCUS19659</name>
</gene>
<comment type="caution">
    <text evidence="2">The sequence shown here is derived from an EMBL/GenBank/DDBJ whole genome shotgun (WGS) entry which is preliminary data.</text>
</comment>
<evidence type="ECO:0000313" key="3">
    <source>
        <dbReference type="Proteomes" id="UP001497382"/>
    </source>
</evidence>
<feature type="non-terminal residue" evidence="2">
    <location>
        <position position="1"/>
    </location>
</feature>
<proteinExistence type="predicted"/>
<sequence>KVDVLKCCLQVIETGLQQTKLQTLKLGKSVTQCVYIYDMDKMTLAKATDRYSIEHFLIAVNIFQDNYPELLKAVYVINASTYFTMVFPIVKTVLAGSILDKMKIFGTDGWKEELMKIMDADVLPACYGGKRTDPDGNPECNTIINWAGAVPERYFKTKNVEKFAKLNGVKKVIVPRQASFDVTFEVKHSGLILEWEYEVTCHDIGFKLLFQGNGSNGNEIEELIPMHKFETEYEPLRGFINCKRQGNYIIVFD</sequence>
<dbReference type="Proteomes" id="UP001497382">
    <property type="component" value="Unassembled WGS sequence"/>
</dbReference>
<organism evidence="2 3">
    <name type="scientific">Larinioides sclopetarius</name>
    <dbReference type="NCBI Taxonomy" id="280406"/>
    <lineage>
        <taxon>Eukaryota</taxon>
        <taxon>Metazoa</taxon>
        <taxon>Ecdysozoa</taxon>
        <taxon>Arthropoda</taxon>
        <taxon>Chelicerata</taxon>
        <taxon>Arachnida</taxon>
        <taxon>Araneae</taxon>
        <taxon>Araneomorphae</taxon>
        <taxon>Entelegynae</taxon>
        <taxon>Araneoidea</taxon>
        <taxon>Araneidae</taxon>
        <taxon>Larinioides</taxon>
    </lineage>
</organism>
<dbReference type="AlphaFoldDB" id="A0AAV2BJK7"/>
<dbReference type="Gene3D" id="3.40.525.10">
    <property type="entry name" value="CRAL-TRIO lipid binding domain"/>
    <property type="match status" value="1"/>
</dbReference>
<dbReference type="InterPro" id="IPR036598">
    <property type="entry name" value="GOLD_dom_sf"/>
</dbReference>
<evidence type="ECO:0000313" key="2">
    <source>
        <dbReference type="EMBL" id="CAL1296157.1"/>
    </source>
</evidence>
<dbReference type="InterPro" id="IPR036865">
    <property type="entry name" value="CRAL-TRIO_dom_sf"/>
</dbReference>
<dbReference type="Pfam" id="PF00650">
    <property type="entry name" value="CRAL_TRIO"/>
    <property type="match status" value="1"/>
</dbReference>
<dbReference type="Gene3D" id="2.60.120.680">
    <property type="entry name" value="GOLD domain"/>
    <property type="match status" value="1"/>
</dbReference>
<dbReference type="CDD" id="cd00170">
    <property type="entry name" value="SEC14"/>
    <property type="match status" value="1"/>
</dbReference>
<protein>
    <recommendedName>
        <fullName evidence="1">CRAL-TRIO domain-containing protein</fullName>
    </recommendedName>
</protein>
<dbReference type="InterPro" id="IPR001251">
    <property type="entry name" value="CRAL-TRIO_dom"/>
</dbReference>
<dbReference type="EMBL" id="CAXIEN010000390">
    <property type="protein sequence ID" value="CAL1296157.1"/>
    <property type="molecule type" value="Genomic_DNA"/>
</dbReference>
<evidence type="ECO:0000259" key="1">
    <source>
        <dbReference type="PROSITE" id="PS50191"/>
    </source>
</evidence>
<dbReference type="SMART" id="SM00516">
    <property type="entry name" value="SEC14"/>
    <property type="match status" value="1"/>
</dbReference>
<dbReference type="InterPro" id="IPR051064">
    <property type="entry name" value="SEC14/CRAL-TRIO_domain"/>
</dbReference>
<keyword evidence="3" id="KW-1185">Reference proteome</keyword>
<dbReference type="GO" id="GO:0005737">
    <property type="term" value="C:cytoplasm"/>
    <property type="evidence" value="ECO:0007669"/>
    <property type="project" value="TreeGrafter"/>
</dbReference>
<dbReference type="PROSITE" id="PS50191">
    <property type="entry name" value="CRAL_TRIO"/>
    <property type="match status" value="1"/>
</dbReference>
<dbReference type="SUPFAM" id="SSF101576">
    <property type="entry name" value="Supernatant protein factor (SPF), C-terminal domain"/>
    <property type="match status" value="1"/>
</dbReference>
<feature type="non-terminal residue" evidence="2">
    <location>
        <position position="253"/>
    </location>
</feature>